<comment type="similarity">
    <text evidence="3">Belongs to the class-III pyridoxal-phosphate-dependent aminotransferase family.</text>
</comment>
<dbReference type="GO" id="GO:0005739">
    <property type="term" value="C:mitochondrion"/>
    <property type="evidence" value="ECO:0007669"/>
    <property type="project" value="TreeGrafter"/>
</dbReference>
<dbReference type="PANTHER" id="PTHR42684:SF3">
    <property type="entry name" value="ADENOSYLMETHIONINE-8-AMINO-7-OXONONANOATE AMINOTRANSFERASE"/>
    <property type="match status" value="1"/>
</dbReference>
<dbReference type="InterPro" id="IPR015424">
    <property type="entry name" value="PyrdxlP-dep_Trfase"/>
</dbReference>
<dbReference type="SUPFAM" id="SSF53383">
    <property type="entry name" value="PLP-dependent transferases"/>
    <property type="match status" value="1"/>
</dbReference>
<keyword evidence="1" id="KW-0032">Aminotransferase</keyword>
<dbReference type="Proteomes" id="UP000015241">
    <property type="component" value="Unassembled WGS sequence"/>
</dbReference>
<dbReference type="Pfam" id="PF00202">
    <property type="entry name" value="Aminotran_3"/>
    <property type="match status" value="1"/>
</dbReference>
<dbReference type="EMBL" id="KE504174">
    <property type="protein sequence ID" value="EPS97692.1"/>
    <property type="molecule type" value="Genomic_DNA"/>
</dbReference>
<dbReference type="Pfam" id="PF13500">
    <property type="entry name" value="AAA_26"/>
    <property type="match status" value="1"/>
</dbReference>
<dbReference type="STRING" id="743788.S8DYT5"/>
<reference evidence="4 5" key="1">
    <citation type="journal article" date="2012" name="Science">
        <title>The Paleozoic origin of enzymatic lignin decomposition reconstructed from 31 fungal genomes.</title>
        <authorList>
            <person name="Floudas D."/>
            <person name="Binder M."/>
            <person name="Riley R."/>
            <person name="Barry K."/>
            <person name="Blanchette R.A."/>
            <person name="Henrissat B."/>
            <person name="Martinez A.T."/>
            <person name="Otillar R."/>
            <person name="Spatafora J.W."/>
            <person name="Yadav J.S."/>
            <person name="Aerts A."/>
            <person name="Benoit I."/>
            <person name="Boyd A."/>
            <person name="Carlson A."/>
            <person name="Copeland A."/>
            <person name="Coutinho P.M."/>
            <person name="de Vries R.P."/>
            <person name="Ferreira P."/>
            <person name="Findley K."/>
            <person name="Foster B."/>
            <person name="Gaskell J."/>
            <person name="Glotzer D."/>
            <person name="Gorecki P."/>
            <person name="Heitman J."/>
            <person name="Hesse C."/>
            <person name="Hori C."/>
            <person name="Igarashi K."/>
            <person name="Jurgens J.A."/>
            <person name="Kallen N."/>
            <person name="Kersten P."/>
            <person name="Kohler A."/>
            <person name="Kuees U."/>
            <person name="Kumar T.K.A."/>
            <person name="Kuo A."/>
            <person name="LaButti K."/>
            <person name="Larrondo L.F."/>
            <person name="Lindquist E."/>
            <person name="Ling A."/>
            <person name="Lombard V."/>
            <person name="Lucas S."/>
            <person name="Lundell T."/>
            <person name="Martin R."/>
            <person name="McLaughlin D.J."/>
            <person name="Morgenstern I."/>
            <person name="Morin E."/>
            <person name="Murat C."/>
            <person name="Nagy L.G."/>
            <person name="Nolan M."/>
            <person name="Ohm R.A."/>
            <person name="Patyshakuliyeva A."/>
            <person name="Rokas A."/>
            <person name="Ruiz-Duenas F.J."/>
            <person name="Sabat G."/>
            <person name="Salamov A."/>
            <person name="Samejima M."/>
            <person name="Schmutz J."/>
            <person name="Slot J.C."/>
            <person name="St John F."/>
            <person name="Stenlid J."/>
            <person name="Sun H."/>
            <person name="Sun S."/>
            <person name="Syed K."/>
            <person name="Tsang A."/>
            <person name="Wiebenga A."/>
            <person name="Young D."/>
            <person name="Pisabarro A."/>
            <person name="Eastwood D.C."/>
            <person name="Martin F."/>
            <person name="Cullen D."/>
            <person name="Grigoriev I.V."/>
            <person name="Hibbett D.S."/>
        </authorList>
    </citation>
    <scope>NUCLEOTIDE SEQUENCE</scope>
    <source>
        <strain evidence="5">FP-58527</strain>
    </source>
</reference>
<feature type="non-terminal residue" evidence="4">
    <location>
        <position position="446"/>
    </location>
</feature>
<dbReference type="HOGENOM" id="CLU_596624_0_0_1"/>
<dbReference type="CDD" id="cd03109">
    <property type="entry name" value="DTBS"/>
    <property type="match status" value="1"/>
</dbReference>
<evidence type="ECO:0000256" key="2">
    <source>
        <dbReference type="ARBA" id="ARBA00022679"/>
    </source>
</evidence>
<dbReference type="Gene3D" id="3.40.640.10">
    <property type="entry name" value="Type I PLP-dependent aspartate aminotransferase-like (Major domain)"/>
    <property type="match status" value="1"/>
</dbReference>
<accession>S8DYT5</accession>
<dbReference type="GO" id="GO:0004015">
    <property type="term" value="F:adenosylmethionine-8-amino-7-oxononanoate transaminase activity"/>
    <property type="evidence" value="ECO:0007669"/>
    <property type="project" value="TreeGrafter"/>
</dbReference>
<evidence type="ECO:0000313" key="4">
    <source>
        <dbReference type="EMBL" id="EPS97692.1"/>
    </source>
</evidence>
<dbReference type="OrthoDB" id="425114at2759"/>
<protein>
    <submittedName>
        <fullName evidence="4">Uncharacterized protein</fullName>
    </submittedName>
</protein>
<evidence type="ECO:0000313" key="5">
    <source>
        <dbReference type="Proteomes" id="UP000015241"/>
    </source>
</evidence>
<dbReference type="GO" id="GO:0004141">
    <property type="term" value="F:dethiobiotin synthase activity"/>
    <property type="evidence" value="ECO:0007669"/>
    <property type="project" value="TreeGrafter"/>
</dbReference>
<gene>
    <name evidence="4" type="ORF">FOMPIDRAFT_1149798</name>
</gene>
<dbReference type="InParanoid" id="S8DYT5"/>
<name>S8DYT5_FOMSC</name>
<dbReference type="GO" id="GO:0030170">
    <property type="term" value="F:pyridoxal phosphate binding"/>
    <property type="evidence" value="ECO:0007669"/>
    <property type="project" value="InterPro"/>
</dbReference>
<dbReference type="InterPro" id="IPR027417">
    <property type="entry name" value="P-loop_NTPase"/>
</dbReference>
<dbReference type="SUPFAM" id="SSF52540">
    <property type="entry name" value="P-loop containing nucleoside triphosphate hydrolases"/>
    <property type="match status" value="1"/>
</dbReference>
<keyword evidence="2" id="KW-0808">Transferase</keyword>
<dbReference type="GO" id="GO:0009102">
    <property type="term" value="P:biotin biosynthetic process"/>
    <property type="evidence" value="ECO:0007669"/>
    <property type="project" value="TreeGrafter"/>
</dbReference>
<dbReference type="InterPro" id="IPR015421">
    <property type="entry name" value="PyrdxlP-dep_Trfase_major"/>
</dbReference>
<dbReference type="eggNOG" id="KOG1401">
    <property type="taxonomic scope" value="Eukaryota"/>
</dbReference>
<sequence length="446" mass="48805">MSSLFKNLRIHQIFGANTDVGKTILTTALVRASALSNVPVHYLKPVSTGPMQDADDRHVKRFAPNNRDISAHCLFRYDEPVSPHLAARLSNRQADVPSDEVFVTAVAKHIRHTAQNTHMYAHMYVETAGGIHSPTLSGTTQVDAYRPLFLPTVLIGDGKLGGISTTISSYESLLLRGYIIDLVLLFKDAYYRNFEYLTPYFLERGIRVLSVESPHDRLADPNEERVAMGNYYAQLAPDSLQGGMFEALKHLDERHASRIAELESMPQRTADTIWWPFVQHGLVKSPADINVIDSASKDFFSIYTGHKPVPATPSSSAEHAVAHKSLLESQLDGSASWWTQALGHAHPMLTLAAARAAGRYGHVMFPEATHAPALRLAERLVRDGPGAGWASRAFFSDDGSTGMEVAIKMALRAYAARNPAATAGGVRRKDLGVLGLKGSYHGDTIG</sequence>
<keyword evidence="5" id="KW-1185">Reference proteome</keyword>
<dbReference type="AlphaFoldDB" id="S8DYT5"/>
<evidence type="ECO:0000256" key="3">
    <source>
        <dbReference type="RuleBase" id="RU003560"/>
    </source>
</evidence>
<evidence type="ECO:0000256" key="1">
    <source>
        <dbReference type="ARBA" id="ARBA00022576"/>
    </source>
</evidence>
<dbReference type="Gene3D" id="3.40.50.300">
    <property type="entry name" value="P-loop containing nucleotide triphosphate hydrolases"/>
    <property type="match status" value="1"/>
</dbReference>
<proteinExistence type="inferred from homology"/>
<keyword evidence="3" id="KW-0663">Pyridoxal phosphate</keyword>
<dbReference type="PANTHER" id="PTHR42684">
    <property type="entry name" value="ADENOSYLMETHIONINE-8-AMINO-7-OXONONANOATE AMINOTRANSFERASE"/>
    <property type="match status" value="1"/>
</dbReference>
<organism evidence="4 5">
    <name type="scientific">Fomitopsis schrenkii</name>
    <name type="common">Brown rot fungus</name>
    <dbReference type="NCBI Taxonomy" id="2126942"/>
    <lineage>
        <taxon>Eukaryota</taxon>
        <taxon>Fungi</taxon>
        <taxon>Dikarya</taxon>
        <taxon>Basidiomycota</taxon>
        <taxon>Agaricomycotina</taxon>
        <taxon>Agaricomycetes</taxon>
        <taxon>Polyporales</taxon>
        <taxon>Fomitopsis</taxon>
    </lineage>
</organism>
<dbReference type="InterPro" id="IPR005814">
    <property type="entry name" value="Aminotrans_3"/>
</dbReference>